<keyword evidence="3" id="KW-1185">Reference proteome</keyword>
<keyword evidence="1" id="KW-1133">Transmembrane helix</keyword>
<accession>A0ABW4Q308</accession>
<protein>
    <submittedName>
        <fullName evidence="2">Uncharacterized protein</fullName>
    </submittedName>
</protein>
<keyword evidence="1" id="KW-0812">Transmembrane</keyword>
<evidence type="ECO:0000256" key="1">
    <source>
        <dbReference type="SAM" id="Phobius"/>
    </source>
</evidence>
<feature type="transmembrane region" description="Helical" evidence="1">
    <location>
        <begin position="49"/>
        <end position="70"/>
    </location>
</feature>
<evidence type="ECO:0000313" key="3">
    <source>
        <dbReference type="Proteomes" id="UP001597280"/>
    </source>
</evidence>
<dbReference type="Proteomes" id="UP001597280">
    <property type="component" value="Unassembled WGS sequence"/>
</dbReference>
<name>A0ABW4Q308_9MICO</name>
<reference evidence="3" key="1">
    <citation type="journal article" date="2019" name="Int. J. Syst. Evol. Microbiol.">
        <title>The Global Catalogue of Microorganisms (GCM) 10K type strain sequencing project: providing services to taxonomists for standard genome sequencing and annotation.</title>
        <authorList>
            <consortium name="The Broad Institute Genomics Platform"/>
            <consortium name="The Broad Institute Genome Sequencing Center for Infectious Disease"/>
            <person name="Wu L."/>
            <person name="Ma J."/>
        </authorList>
    </citation>
    <scope>NUCLEOTIDE SEQUENCE [LARGE SCALE GENOMIC DNA]</scope>
    <source>
        <strain evidence="3">JCM 11650</strain>
    </source>
</reference>
<dbReference type="EMBL" id="JBHUFL010000003">
    <property type="protein sequence ID" value="MFD1836320.1"/>
    <property type="molecule type" value="Genomic_DNA"/>
</dbReference>
<sequence length="71" mass="7458">MGSEVEGFSDTGMIVFGATLGGLALVIVVASFLTLLFARRHRFLKSCGVFLGGSVIATPIFIVAAFIAMYV</sequence>
<organism evidence="2 3">
    <name type="scientific">Brachybacterium rhamnosum</name>
    <dbReference type="NCBI Taxonomy" id="173361"/>
    <lineage>
        <taxon>Bacteria</taxon>
        <taxon>Bacillati</taxon>
        <taxon>Actinomycetota</taxon>
        <taxon>Actinomycetes</taxon>
        <taxon>Micrococcales</taxon>
        <taxon>Dermabacteraceae</taxon>
        <taxon>Brachybacterium</taxon>
    </lineage>
</organism>
<dbReference type="RefSeq" id="WP_343905738.1">
    <property type="nucleotide sequence ID" value="NZ_BAAAIS010000003.1"/>
</dbReference>
<proteinExistence type="predicted"/>
<feature type="transmembrane region" description="Helical" evidence="1">
    <location>
        <begin position="12"/>
        <end position="37"/>
    </location>
</feature>
<evidence type="ECO:0000313" key="2">
    <source>
        <dbReference type="EMBL" id="MFD1836320.1"/>
    </source>
</evidence>
<keyword evidence="1" id="KW-0472">Membrane</keyword>
<gene>
    <name evidence="2" type="ORF">ACFSDA_14725</name>
</gene>
<comment type="caution">
    <text evidence="2">The sequence shown here is derived from an EMBL/GenBank/DDBJ whole genome shotgun (WGS) entry which is preliminary data.</text>
</comment>